<keyword evidence="3" id="KW-0808">Transferase</keyword>
<organism evidence="3 4">
    <name type="scientific">Tatumella ptyseos ATCC 33301</name>
    <dbReference type="NCBI Taxonomy" id="1005995"/>
    <lineage>
        <taxon>Bacteria</taxon>
        <taxon>Pseudomonadati</taxon>
        <taxon>Pseudomonadota</taxon>
        <taxon>Gammaproteobacteria</taxon>
        <taxon>Enterobacterales</taxon>
        <taxon>Erwiniaceae</taxon>
        <taxon>Tatumella</taxon>
    </lineage>
</organism>
<dbReference type="EMBL" id="JMPR01000034">
    <property type="protein sequence ID" value="KFD19072.1"/>
    <property type="molecule type" value="Genomic_DNA"/>
</dbReference>
<evidence type="ECO:0000259" key="2">
    <source>
        <dbReference type="Pfam" id="PF25109"/>
    </source>
</evidence>
<dbReference type="GO" id="GO:0046872">
    <property type="term" value="F:metal ion binding"/>
    <property type="evidence" value="ECO:0007669"/>
    <property type="project" value="UniProtKB-KW"/>
</dbReference>
<feature type="domain" description="Polynucleotide kinase PNKP phosphatase" evidence="2">
    <location>
        <begin position="2"/>
        <end position="145"/>
    </location>
</feature>
<sequence length="157" mass="17876">MKIILMDLDGVICDSSHRAHLVPPADRRQCNEAWHPFVAECVNDAPINAGLEMLNALLSSTPVFIITSRQQNFSQQTHQWLKGRVSGALYPEIIYRADHDHRPPAEYKRHVLRKLIAQGYEILFAIDDDPQIVEMYQQENIATFQPVTRCVSVIPAT</sequence>
<dbReference type="SUPFAM" id="SSF56784">
    <property type="entry name" value="HAD-like"/>
    <property type="match status" value="1"/>
</dbReference>
<dbReference type="InterPro" id="IPR036412">
    <property type="entry name" value="HAD-like_sf"/>
</dbReference>
<dbReference type="Pfam" id="PF25109">
    <property type="entry name" value="HAD_PNKP"/>
    <property type="match status" value="1"/>
</dbReference>
<dbReference type="RefSeq" id="WP_025902077.1">
    <property type="nucleotide sequence ID" value="NZ_ATMJ01000068.1"/>
</dbReference>
<proteinExistence type="predicted"/>
<dbReference type="InterPro" id="IPR056782">
    <property type="entry name" value="HAD_PNKP"/>
</dbReference>
<comment type="caution">
    <text evidence="3">The sequence shown here is derived from an EMBL/GenBank/DDBJ whole genome shotgun (WGS) entry which is preliminary data.</text>
</comment>
<protein>
    <submittedName>
        <fullName evidence="3">3'-phosphatase, 5'-polynucleotide kinase, phage-associated</fullName>
    </submittedName>
</protein>
<dbReference type="OrthoDB" id="7592866at2"/>
<evidence type="ECO:0000313" key="3">
    <source>
        <dbReference type="EMBL" id="KFD19072.1"/>
    </source>
</evidence>
<keyword evidence="3" id="KW-0418">Kinase</keyword>
<name>A0A085JF26_9GAMM</name>
<accession>A0A085JF26</accession>
<keyword evidence="4" id="KW-1185">Reference proteome</keyword>
<dbReference type="eggNOG" id="COG5083">
    <property type="taxonomic scope" value="Bacteria"/>
</dbReference>
<dbReference type="Proteomes" id="UP000028602">
    <property type="component" value="Unassembled WGS sequence"/>
</dbReference>
<dbReference type="AlphaFoldDB" id="A0A085JF26"/>
<gene>
    <name evidence="3" type="ORF">GTPT_2010</name>
</gene>
<evidence type="ECO:0000256" key="1">
    <source>
        <dbReference type="ARBA" id="ARBA00022723"/>
    </source>
</evidence>
<dbReference type="GO" id="GO:0016301">
    <property type="term" value="F:kinase activity"/>
    <property type="evidence" value="ECO:0007669"/>
    <property type="project" value="UniProtKB-KW"/>
</dbReference>
<dbReference type="Gene3D" id="3.40.50.1000">
    <property type="entry name" value="HAD superfamily/HAD-like"/>
    <property type="match status" value="1"/>
</dbReference>
<evidence type="ECO:0000313" key="4">
    <source>
        <dbReference type="Proteomes" id="UP000028602"/>
    </source>
</evidence>
<reference evidence="3 4" key="1">
    <citation type="submission" date="2014-05" db="EMBL/GenBank/DDBJ databases">
        <title>ATOL: Assembling a taxonomically balanced genome-scale reconstruction of the evolutionary history of the Enterobacteriaceae.</title>
        <authorList>
            <person name="Plunkett G.III."/>
            <person name="Neeno-Eckwall E.C."/>
            <person name="Glasner J.D."/>
            <person name="Perna N.T."/>
        </authorList>
    </citation>
    <scope>NUCLEOTIDE SEQUENCE [LARGE SCALE GENOMIC DNA]</scope>
    <source>
        <strain evidence="3 4">ATCC 33301</strain>
    </source>
</reference>
<dbReference type="InterPro" id="IPR023214">
    <property type="entry name" value="HAD_sf"/>
</dbReference>
<keyword evidence="1" id="KW-0479">Metal-binding</keyword>